<evidence type="ECO:0000313" key="2">
    <source>
        <dbReference type="EMBL" id="TRD23079.1"/>
    </source>
</evidence>
<keyword evidence="3" id="KW-1185">Reference proteome</keyword>
<gene>
    <name evidence="2" type="ORF">FEV53_02640</name>
</gene>
<keyword evidence="1" id="KW-0472">Membrane</keyword>
<keyword evidence="1" id="KW-0812">Transmembrane</keyword>
<dbReference type="Pfam" id="PF09898">
    <property type="entry name" value="DUF2125"/>
    <property type="match status" value="1"/>
</dbReference>
<evidence type="ECO:0000256" key="1">
    <source>
        <dbReference type="SAM" id="Phobius"/>
    </source>
</evidence>
<evidence type="ECO:0000313" key="3">
    <source>
        <dbReference type="Proteomes" id="UP000318590"/>
    </source>
</evidence>
<dbReference type="InterPro" id="IPR018666">
    <property type="entry name" value="DUF2125"/>
</dbReference>
<dbReference type="OrthoDB" id="7625707at2"/>
<dbReference type="EMBL" id="VFSV01000003">
    <property type="protein sequence ID" value="TRD23079.1"/>
    <property type="molecule type" value="Genomic_DNA"/>
</dbReference>
<organism evidence="2 3">
    <name type="scientific">Palleronia caenipelagi</name>
    <dbReference type="NCBI Taxonomy" id="2489174"/>
    <lineage>
        <taxon>Bacteria</taxon>
        <taxon>Pseudomonadati</taxon>
        <taxon>Pseudomonadota</taxon>
        <taxon>Alphaproteobacteria</taxon>
        <taxon>Rhodobacterales</taxon>
        <taxon>Roseobacteraceae</taxon>
        <taxon>Palleronia</taxon>
    </lineage>
</organism>
<accession>A0A547Q9L2</accession>
<dbReference type="AlphaFoldDB" id="A0A547Q9L2"/>
<dbReference type="Proteomes" id="UP000318590">
    <property type="component" value="Unassembled WGS sequence"/>
</dbReference>
<protein>
    <submittedName>
        <fullName evidence="2">DUF2125 domain-containing protein</fullName>
    </submittedName>
</protein>
<feature type="transmembrane region" description="Helical" evidence="1">
    <location>
        <begin position="18"/>
        <end position="36"/>
    </location>
</feature>
<proteinExistence type="predicted"/>
<keyword evidence="1" id="KW-1133">Transmembrane helix</keyword>
<name>A0A547Q9L2_9RHOB</name>
<sequence>MLRDISATKRIRKNPMRVLIAIVVIAALAWSGYWFIGARALDKGLRSGIEAARAQGMQIETEQLRVTGFPNRFDTMIDDPQIATADGRFGWAGPFLQIFALSYRPNEVIVALPDTHTVTTPSGLYEVTAPGAKASAQFRLKKTLPLDHAQLVAENVTLTREGKSLSMARLLAATRVPEGAGPEVQNIGISVDDLAISAEIAPDLPDAARIVDGLRLDATVGLTGPLDRNAIEVAPVAIRSIDLTELKVDWAGIGMSATGNLSVDARGIPTGPVEVSLANWPSAIDLIIDAGLIPAERADAVRQALSLMALMGGGKRALTVPLDLREGRVFLGPLPIGMAPRF</sequence>
<comment type="caution">
    <text evidence="2">The sequence shown here is derived from an EMBL/GenBank/DDBJ whole genome shotgun (WGS) entry which is preliminary data.</text>
</comment>
<reference evidence="2 3" key="1">
    <citation type="submission" date="2019-06" db="EMBL/GenBank/DDBJ databases">
        <title>Paenimaribius caenipelagi gen. nov., sp. nov., isolated from a tidal flat.</title>
        <authorList>
            <person name="Yoon J.-H."/>
        </authorList>
    </citation>
    <scope>NUCLEOTIDE SEQUENCE [LARGE SCALE GENOMIC DNA]</scope>
    <source>
        <strain evidence="2 3">JBTF-M29</strain>
    </source>
</reference>